<keyword evidence="1" id="KW-1133">Transmembrane helix</keyword>
<evidence type="ECO:0000256" key="1">
    <source>
        <dbReference type="SAM" id="Phobius"/>
    </source>
</evidence>
<keyword evidence="1" id="KW-0812">Transmembrane</keyword>
<accession>A0A7W4IDD4</accession>
<feature type="transmembrane region" description="Helical" evidence="1">
    <location>
        <begin position="80"/>
        <end position="106"/>
    </location>
</feature>
<dbReference type="AlphaFoldDB" id="A0A7W4IDD4"/>
<keyword evidence="1" id="KW-0472">Membrane</keyword>
<organism evidence="2 3">
    <name type="scientific">Gluconacetobacter sacchari</name>
    <dbReference type="NCBI Taxonomy" id="92759"/>
    <lineage>
        <taxon>Bacteria</taxon>
        <taxon>Pseudomonadati</taxon>
        <taxon>Pseudomonadota</taxon>
        <taxon>Alphaproteobacteria</taxon>
        <taxon>Acetobacterales</taxon>
        <taxon>Acetobacteraceae</taxon>
        <taxon>Gluconacetobacter</taxon>
    </lineage>
</organism>
<feature type="transmembrane region" description="Helical" evidence="1">
    <location>
        <begin position="20"/>
        <end position="42"/>
    </location>
</feature>
<feature type="transmembrane region" description="Helical" evidence="1">
    <location>
        <begin position="112"/>
        <end position="133"/>
    </location>
</feature>
<proteinExistence type="predicted"/>
<dbReference type="RefSeq" id="WP_182997521.1">
    <property type="nucleotide sequence ID" value="NZ_JABEQJ010000012.1"/>
</dbReference>
<feature type="transmembrane region" description="Helical" evidence="1">
    <location>
        <begin position="48"/>
        <end position="68"/>
    </location>
</feature>
<dbReference type="Proteomes" id="UP000589085">
    <property type="component" value="Unassembled WGS sequence"/>
</dbReference>
<gene>
    <name evidence="2" type="ORF">HLH48_10855</name>
</gene>
<name>A0A7W4IDD4_9PROT</name>
<evidence type="ECO:0000313" key="3">
    <source>
        <dbReference type="Proteomes" id="UP000589085"/>
    </source>
</evidence>
<sequence>MPDDLPAVRTQTLARIIGPYLVVLAIALFARLGTLPMLLPVFMQNGPLVLATGAFTLMAGLAIIALHLRWKSPSAIAISLIGIVITLKGATLMVVPSLGAALTAAVVETPPLLLIAAAIVLLLGLWLSFVGWISRA</sequence>
<evidence type="ECO:0000313" key="2">
    <source>
        <dbReference type="EMBL" id="MBB2160669.1"/>
    </source>
</evidence>
<comment type="caution">
    <text evidence="2">The sequence shown here is derived from an EMBL/GenBank/DDBJ whole genome shotgun (WGS) entry which is preliminary data.</text>
</comment>
<dbReference type="EMBL" id="JABEQJ010000012">
    <property type="protein sequence ID" value="MBB2160669.1"/>
    <property type="molecule type" value="Genomic_DNA"/>
</dbReference>
<reference evidence="2 3" key="1">
    <citation type="submission" date="2020-04" db="EMBL/GenBank/DDBJ databases">
        <title>Description of novel Gluconacetobacter.</title>
        <authorList>
            <person name="Sombolestani A."/>
        </authorList>
    </citation>
    <scope>NUCLEOTIDE SEQUENCE [LARGE SCALE GENOMIC DNA]</scope>
    <source>
        <strain evidence="2 3">LMG 19747</strain>
    </source>
</reference>
<protein>
    <submittedName>
        <fullName evidence="2">Uncharacterized protein</fullName>
    </submittedName>
</protein>